<gene>
    <name evidence="1" type="ORF">GUITHDRAFT_110771</name>
</gene>
<name>L1J5G4_GUITC</name>
<reference evidence="1 3" key="1">
    <citation type="journal article" date="2012" name="Nature">
        <title>Algal genomes reveal evolutionary mosaicism and the fate of nucleomorphs.</title>
        <authorList>
            <consortium name="DOE Joint Genome Institute"/>
            <person name="Curtis B.A."/>
            <person name="Tanifuji G."/>
            <person name="Burki F."/>
            <person name="Gruber A."/>
            <person name="Irimia M."/>
            <person name="Maruyama S."/>
            <person name="Arias M.C."/>
            <person name="Ball S.G."/>
            <person name="Gile G.H."/>
            <person name="Hirakawa Y."/>
            <person name="Hopkins J.F."/>
            <person name="Kuo A."/>
            <person name="Rensing S.A."/>
            <person name="Schmutz J."/>
            <person name="Symeonidi A."/>
            <person name="Elias M."/>
            <person name="Eveleigh R.J."/>
            <person name="Herman E.K."/>
            <person name="Klute M.J."/>
            <person name="Nakayama T."/>
            <person name="Obornik M."/>
            <person name="Reyes-Prieto A."/>
            <person name="Armbrust E.V."/>
            <person name="Aves S.J."/>
            <person name="Beiko R.G."/>
            <person name="Coutinho P."/>
            <person name="Dacks J.B."/>
            <person name="Durnford D.G."/>
            <person name="Fast N.M."/>
            <person name="Green B.R."/>
            <person name="Grisdale C.J."/>
            <person name="Hempel F."/>
            <person name="Henrissat B."/>
            <person name="Hoppner M.P."/>
            <person name="Ishida K."/>
            <person name="Kim E."/>
            <person name="Koreny L."/>
            <person name="Kroth P.G."/>
            <person name="Liu Y."/>
            <person name="Malik S.B."/>
            <person name="Maier U.G."/>
            <person name="McRose D."/>
            <person name="Mock T."/>
            <person name="Neilson J.A."/>
            <person name="Onodera N.T."/>
            <person name="Poole A.M."/>
            <person name="Pritham E.J."/>
            <person name="Richards T.A."/>
            <person name="Rocap G."/>
            <person name="Roy S.W."/>
            <person name="Sarai C."/>
            <person name="Schaack S."/>
            <person name="Shirato S."/>
            <person name="Slamovits C.H."/>
            <person name="Spencer D.F."/>
            <person name="Suzuki S."/>
            <person name="Worden A.Z."/>
            <person name="Zauner S."/>
            <person name="Barry K."/>
            <person name="Bell C."/>
            <person name="Bharti A.K."/>
            <person name="Crow J.A."/>
            <person name="Grimwood J."/>
            <person name="Kramer R."/>
            <person name="Lindquist E."/>
            <person name="Lucas S."/>
            <person name="Salamov A."/>
            <person name="McFadden G.I."/>
            <person name="Lane C.E."/>
            <person name="Keeling P.J."/>
            <person name="Gray M.W."/>
            <person name="Grigoriev I.V."/>
            <person name="Archibald J.M."/>
        </authorList>
    </citation>
    <scope>NUCLEOTIDE SEQUENCE</scope>
    <source>
        <strain evidence="1 3">CCMP2712</strain>
    </source>
</reference>
<evidence type="ECO:0000313" key="1">
    <source>
        <dbReference type="EMBL" id="EKX43354.1"/>
    </source>
</evidence>
<dbReference type="GeneID" id="17299942"/>
<proteinExistence type="predicted"/>
<keyword evidence="3" id="KW-1185">Reference proteome</keyword>
<dbReference type="KEGG" id="gtt:GUITHDRAFT_110771"/>
<accession>L1J5G4</accession>
<dbReference type="HOGENOM" id="CLU_1942106_0_0_1"/>
<protein>
    <submittedName>
        <fullName evidence="1 2">Uncharacterized protein</fullName>
    </submittedName>
</protein>
<dbReference type="EnsemblProtists" id="EKX43354">
    <property type="protein sequence ID" value="EKX43354"/>
    <property type="gene ID" value="GUITHDRAFT_110771"/>
</dbReference>
<evidence type="ECO:0000313" key="2">
    <source>
        <dbReference type="EnsemblProtists" id="EKX43354"/>
    </source>
</evidence>
<dbReference type="Proteomes" id="UP000011087">
    <property type="component" value="Unassembled WGS sequence"/>
</dbReference>
<dbReference type="RefSeq" id="XP_005830334.1">
    <property type="nucleotide sequence ID" value="XM_005830277.1"/>
</dbReference>
<dbReference type="PaxDb" id="55529-EKX43354"/>
<reference evidence="3" key="2">
    <citation type="submission" date="2012-11" db="EMBL/GenBank/DDBJ databases">
        <authorList>
            <person name="Kuo A."/>
            <person name="Curtis B.A."/>
            <person name="Tanifuji G."/>
            <person name="Burki F."/>
            <person name="Gruber A."/>
            <person name="Irimia M."/>
            <person name="Maruyama S."/>
            <person name="Arias M.C."/>
            <person name="Ball S.G."/>
            <person name="Gile G.H."/>
            <person name="Hirakawa Y."/>
            <person name="Hopkins J.F."/>
            <person name="Rensing S.A."/>
            <person name="Schmutz J."/>
            <person name="Symeonidi A."/>
            <person name="Elias M."/>
            <person name="Eveleigh R.J."/>
            <person name="Herman E.K."/>
            <person name="Klute M.J."/>
            <person name="Nakayama T."/>
            <person name="Obornik M."/>
            <person name="Reyes-Prieto A."/>
            <person name="Armbrust E.V."/>
            <person name="Aves S.J."/>
            <person name="Beiko R.G."/>
            <person name="Coutinho P."/>
            <person name="Dacks J.B."/>
            <person name="Durnford D.G."/>
            <person name="Fast N.M."/>
            <person name="Green B.R."/>
            <person name="Grisdale C."/>
            <person name="Hempe F."/>
            <person name="Henrissat B."/>
            <person name="Hoppner M.P."/>
            <person name="Ishida K.-I."/>
            <person name="Kim E."/>
            <person name="Koreny L."/>
            <person name="Kroth P.G."/>
            <person name="Liu Y."/>
            <person name="Malik S.-B."/>
            <person name="Maier U.G."/>
            <person name="McRose D."/>
            <person name="Mock T."/>
            <person name="Neilson J.A."/>
            <person name="Onodera N.T."/>
            <person name="Poole A.M."/>
            <person name="Pritham E.J."/>
            <person name="Richards T.A."/>
            <person name="Rocap G."/>
            <person name="Roy S.W."/>
            <person name="Sarai C."/>
            <person name="Schaack S."/>
            <person name="Shirato S."/>
            <person name="Slamovits C.H."/>
            <person name="Spencer D.F."/>
            <person name="Suzuki S."/>
            <person name="Worden A.Z."/>
            <person name="Zauner S."/>
            <person name="Barry K."/>
            <person name="Bell C."/>
            <person name="Bharti A.K."/>
            <person name="Crow J.A."/>
            <person name="Grimwood J."/>
            <person name="Kramer R."/>
            <person name="Lindquist E."/>
            <person name="Lucas S."/>
            <person name="Salamov A."/>
            <person name="McFadden G.I."/>
            <person name="Lane C.E."/>
            <person name="Keeling P.J."/>
            <person name="Gray M.W."/>
            <person name="Grigoriev I.V."/>
            <person name="Archibald J.M."/>
        </authorList>
    </citation>
    <scope>NUCLEOTIDE SEQUENCE</scope>
    <source>
        <strain evidence="3">CCMP2712</strain>
    </source>
</reference>
<sequence>MIKSNGSSERFRVWSAAFSRLHRHYLRQFEVKNIFSSWADLIYAKQDMRLRQGSETLQSISDIISIWSNSVKISVEDRERNEEQFKVRVEEERLRRRILQWKKLLDVHDRGASRKHVTKQMKFRASRWYS</sequence>
<evidence type="ECO:0000313" key="3">
    <source>
        <dbReference type="Proteomes" id="UP000011087"/>
    </source>
</evidence>
<reference evidence="2" key="3">
    <citation type="submission" date="2015-06" db="UniProtKB">
        <authorList>
            <consortium name="EnsemblProtists"/>
        </authorList>
    </citation>
    <scope>IDENTIFICATION</scope>
</reference>
<dbReference type="EMBL" id="JH993011">
    <property type="protein sequence ID" value="EKX43354.1"/>
    <property type="molecule type" value="Genomic_DNA"/>
</dbReference>
<organism evidence="1">
    <name type="scientific">Guillardia theta (strain CCMP2712)</name>
    <name type="common">Cryptophyte</name>
    <dbReference type="NCBI Taxonomy" id="905079"/>
    <lineage>
        <taxon>Eukaryota</taxon>
        <taxon>Cryptophyceae</taxon>
        <taxon>Pyrenomonadales</taxon>
        <taxon>Geminigeraceae</taxon>
        <taxon>Guillardia</taxon>
    </lineage>
</organism>
<dbReference type="AlphaFoldDB" id="L1J5G4"/>